<dbReference type="EMBL" id="JXTB01000298">
    <property type="protein sequence ID" value="PON47201.1"/>
    <property type="molecule type" value="Genomic_DNA"/>
</dbReference>
<organism evidence="1 2">
    <name type="scientific">Parasponia andersonii</name>
    <name type="common">Sponia andersonii</name>
    <dbReference type="NCBI Taxonomy" id="3476"/>
    <lineage>
        <taxon>Eukaryota</taxon>
        <taxon>Viridiplantae</taxon>
        <taxon>Streptophyta</taxon>
        <taxon>Embryophyta</taxon>
        <taxon>Tracheophyta</taxon>
        <taxon>Spermatophyta</taxon>
        <taxon>Magnoliopsida</taxon>
        <taxon>eudicotyledons</taxon>
        <taxon>Gunneridae</taxon>
        <taxon>Pentapetalae</taxon>
        <taxon>rosids</taxon>
        <taxon>fabids</taxon>
        <taxon>Rosales</taxon>
        <taxon>Cannabaceae</taxon>
        <taxon>Parasponia</taxon>
    </lineage>
</organism>
<dbReference type="InterPro" id="IPR046960">
    <property type="entry name" value="PPR_At4g14850-like_plant"/>
</dbReference>
<reference evidence="2" key="1">
    <citation type="submission" date="2016-06" db="EMBL/GenBank/DDBJ databases">
        <title>Parallel loss of symbiosis genes in relatives of nitrogen-fixing non-legume Parasponia.</title>
        <authorList>
            <person name="Van Velzen R."/>
            <person name="Holmer R."/>
            <person name="Bu F."/>
            <person name="Rutten L."/>
            <person name="Van Zeijl A."/>
            <person name="Liu W."/>
            <person name="Santuari L."/>
            <person name="Cao Q."/>
            <person name="Sharma T."/>
            <person name="Shen D."/>
            <person name="Roswanjaya Y."/>
            <person name="Wardhani T."/>
            <person name="Kalhor M.S."/>
            <person name="Jansen J."/>
            <person name="Van den Hoogen J."/>
            <person name="Gungor B."/>
            <person name="Hartog M."/>
            <person name="Hontelez J."/>
            <person name="Verver J."/>
            <person name="Yang W.-C."/>
            <person name="Schijlen E."/>
            <person name="Repin R."/>
            <person name="Schilthuizen M."/>
            <person name="Schranz E."/>
            <person name="Heidstra R."/>
            <person name="Miyata K."/>
            <person name="Fedorova E."/>
            <person name="Kohlen W."/>
            <person name="Bisseling T."/>
            <person name="Smit S."/>
            <person name="Geurts R."/>
        </authorList>
    </citation>
    <scope>NUCLEOTIDE SEQUENCE [LARGE SCALE GENOMIC DNA]</scope>
    <source>
        <strain evidence="2">cv. WU1-14</strain>
    </source>
</reference>
<evidence type="ECO:0000313" key="1">
    <source>
        <dbReference type="EMBL" id="PON47201.1"/>
    </source>
</evidence>
<accession>A0A2P5BEH8</accession>
<dbReference type="OrthoDB" id="10506725at2759"/>
<dbReference type="GO" id="GO:0003723">
    <property type="term" value="F:RNA binding"/>
    <property type="evidence" value="ECO:0007669"/>
    <property type="project" value="InterPro"/>
</dbReference>
<sequence>MGRHKNVSTVVEMVSQGIRPNGVVSVALSSACSPPVLSNWDVTSSIKCACRTYKVLKRGNLAFRQLNELEPMSGDRYKLAGLMFRNAGERENATMIRKFIEENDLETTRGVSFIEINGVVNEFVVGSANHERSKEMYTMLERVNSL</sequence>
<dbReference type="PANTHER" id="PTHR47926">
    <property type="entry name" value="PENTATRICOPEPTIDE REPEAT-CONTAINING PROTEIN"/>
    <property type="match status" value="1"/>
</dbReference>
<dbReference type="Proteomes" id="UP000237105">
    <property type="component" value="Unassembled WGS sequence"/>
</dbReference>
<comment type="caution">
    <text evidence="1">The sequence shown here is derived from an EMBL/GenBank/DDBJ whole genome shotgun (WGS) entry which is preliminary data.</text>
</comment>
<dbReference type="PANTHER" id="PTHR47926:SF529">
    <property type="entry name" value="TETRATRICOPEPTIDE-LIKE HELICAL DOMAIN SUPERFAMILY"/>
    <property type="match status" value="1"/>
</dbReference>
<evidence type="ECO:0000313" key="2">
    <source>
        <dbReference type="Proteomes" id="UP000237105"/>
    </source>
</evidence>
<proteinExistence type="predicted"/>
<dbReference type="STRING" id="3476.A0A2P5BEH8"/>
<evidence type="ECO:0008006" key="3">
    <source>
        <dbReference type="Google" id="ProtNLM"/>
    </source>
</evidence>
<dbReference type="AlphaFoldDB" id="A0A2P5BEH8"/>
<protein>
    <recommendedName>
        <fullName evidence="3">Pentatricopeptide repeat</fullName>
    </recommendedName>
</protein>
<dbReference type="PROSITE" id="PS51257">
    <property type="entry name" value="PROKAR_LIPOPROTEIN"/>
    <property type="match status" value="1"/>
</dbReference>
<name>A0A2P5BEH8_PARAD</name>
<keyword evidence="2" id="KW-1185">Reference proteome</keyword>
<dbReference type="GO" id="GO:0009451">
    <property type="term" value="P:RNA modification"/>
    <property type="evidence" value="ECO:0007669"/>
    <property type="project" value="InterPro"/>
</dbReference>
<gene>
    <name evidence="1" type="ORF">PanWU01x14_245820</name>
</gene>